<evidence type="ECO:0000313" key="3">
    <source>
        <dbReference type="Proteomes" id="UP000066124"/>
    </source>
</evidence>
<dbReference type="InterPro" id="IPR006680">
    <property type="entry name" value="Amidohydro-rel"/>
</dbReference>
<evidence type="ECO:0000313" key="2">
    <source>
        <dbReference type="EMBL" id="AKU09833.1"/>
    </source>
</evidence>
<dbReference type="GO" id="GO:0016787">
    <property type="term" value="F:hydrolase activity"/>
    <property type="evidence" value="ECO:0007669"/>
    <property type="project" value="InterPro"/>
</dbReference>
<dbReference type="InterPro" id="IPR052358">
    <property type="entry name" value="Aro_Compnd_Degr_Hydrolases"/>
</dbReference>
<geneLocation type="plasmid" evidence="2 3">
    <name>pHG3</name>
</geneLocation>
<evidence type="ECO:0000259" key="1">
    <source>
        <dbReference type="Pfam" id="PF04909"/>
    </source>
</evidence>
<dbReference type="InterPro" id="IPR032466">
    <property type="entry name" value="Metal_Hydrolase"/>
</dbReference>
<dbReference type="EMBL" id="CP011950">
    <property type="protein sequence ID" value="AKU09833.1"/>
    <property type="molecule type" value="Genomic_DNA"/>
</dbReference>
<feature type="domain" description="Amidohydrolase-related" evidence="1">
    <location>
        <begin position="6"/>
        <end position="233"/>
    </location>
</feature>
<dbReference type="PATRIC" id="fig|35746.4.peg.4091"/>
<dbReference type="Pfam" id="PF04909">
    <property type="entry name" value="Amidohydro_2"/>
    <property type="match status" value="1"/>
</dbReference>
<gene>
    <name evidence="2" type="ORF">ABY42_18615</name>
</gene>
<keyword evidence="2" id="KW-0614">Plasmid</keyword>
<protein>
    <recommendedName>
        <fullName evidence="1">Amidohydrolase-related domain-containing protein</fullName>
    </recommendedName>
</protein>
<dbReference type="Gene3D" id="3.20.20.140">
    <property type="entry name" value="Metal-dependent hydrolases"/>
    <property type="match status" value="1"/>
</dbReference>
<dbReference type="AlphaFoldDB" id="A0A0K1IZW1"/>
<dbReference type="PANTHER" id="PTHR35563:SF2">
    <property type="entry name" value="BARREL METAL-DEPENDENT HYDROLASE, PUTATIVE (AFU_ORTHOLOGUE AFUA_1G16240)-RELATED"/>
    <property type="match status" value="1"/>
</dbReference>
<proteinExistence type="predicted"/>
<dbReference type="Proteomes" id="UP000066124">
    <property type="component" value="Plasmid pHG3"/>
</dbReference>
<sequence length="274" mass="31424">MSSGEIDGHTHAWAPASRFEWLNDGPSCVTKLVYTVEDLLEDIERRGSDQAVIVGTPIHGPPNPYVLQCVERYPDTFYGVITLEYTSPTIEEQIDEYVTRDRILGVRLYALEGANWLLDDSMDSFWDAMEKVDGRQVQILTRPESFETLTAVVDRCPSIEFVIDHLGLPTPEVHSPTTEPYSTLRQLATYDNVHLKVTHSASARPYPFRDIHEFIPTTIDWFGADRVFWGSDYSYHFKDATVTETRRFLDEVETISSHERSYLTGKTLKKLLRE</sequence>
<reference evidence="3" key="1">
    <citation type="journal article" date="2015" name="J. Biotechnol.">
        <title>Complete genome sequence of Haloferax gibbonsii strain ARA6, a potential producer of polyhydroxyalkanoates and halocins isolated from Araruama, Rio de Janeiro, Brasil.</title>
        <authorList>
            <person name="Pinto L.H."/>
            <person name="D'Alincourt Carvalho-Assef A.P."/>
            <person name="Vieira R.P."/>
            <person name="Clementino M.M."/>
            <person name="Albano R.M."/>
        </authorList>
    </citation>
    <scope>NUCLEOTIDE SEQUENCE [LARGE SCALE GENOMIC DNA]</scope>
    <source>
        <strain evidence="3">ARA6</strain>
        <plasmid evidence="3">Plasmid pHG3</plasmid>
    </source>
</reference>
<name>A0A0K1IZW1_HALGI</name>
<dbReference type="KEGG" id="hgi:ABY42_18615"/>
<dbReference type="PANTHER" id="PTHR35563">
    <property type="entry name" value="BARREL METAL-DEPENDENT HYDROLASE, PUTATIVE (AFU_ORTHOLOGUE AFUA_1G16240)-RELATED"/>
    <property type="match status" value="1"/>
</dbReference>
<organism evidence="2 3">
    <name type="scientific">Haloferax gibbonsii</name>
    <dbReference type="NCBI Taxonomy" id="35746"/>
    <lineage>
        <taxon>Archaea</taxon>
        <taxon>Methanobacteriati</taxon>
        <taxon>Methanobacteriota</taxon>
        <taxon>Stenosarchaea group</taxon>
        <taxon>Halobacteria</taxon>
        <taxon>Halobacteriales</taxon>
        <taxon>Haloferacaceae</taxon>
        <taxon>Haloferax</taxon>
    </lineage>
</organism>
<dbReference type="RefSeq" id="WP_050460450.1">
    <property type="nucleotide sequence ID" value="NZ_CP011950.1"/>
</dbReference>
<accession>A0A0K1IZW1</accession>
<dbReference type="SUPFAM" id="SSF51556">
    <property type="entry name" value="Metallo-dependent hydrolases"/>
    <property type="match status" value="1"/>
</dbReference>
<dbReference type="GeneID" id="25248007"/>